<evidence type="ECO:0000256" key="3">
    <source>
        <dbReference type="ARBA" id="ARBA00023157"/>
    </source>
</evidence>
<evidence type="ECO:0000256" key="2">
    <source>
        <dbReference type="ARBA" id="ARBA00022989"/>
    </source>
</evidence>
<protein>
    <recommendedName>
        <fullName evidence="5">Ig-like domain-containing protein</fullName>
    </recommendedName>
</protein>
<dbReference type="SUPFAM" id="SSF48726">
    <property type="entry name" value="Immunoglobulin"/>
    <property type="match status" value="2"/>
</dbReference>
<keyword evidence="1" id="KW-0812">Transmembrane</keyword>
<keyword evidence="7" id="KW-1185">Reference proteome</keyword>
<organism evidence="6 7">
    <name type="scientific">Laodelphax striatellus</name>
    <name type="common">Small brown planthopper</name>
    <name type="synonym">Delphax striatella</name>
    <dbReference type="NCBI Taxonomy" id="195883"/>
    <lineage>
        <taxon>Eukaryota</taxon>
        <taxon>Metazoa</taxon>
        <taxon>Ecdysozoa</taxon>
        <taxon>Arthropoda</taxon>
        <taxon>Hexapoda</taxon>
        <taxon>Insecta</taxon>
        <taxon>Pterygota</taxon>
        <taxon>Neoptera</taxon>
        <taxon>Paraneoptera</taxon>
        <taxon>Hemiptera</taxon>
        <taxon>Auchenorrhyncha</taxon>
        <taxon>Fulgoroidea</taxon>
        <taxon>Delphacidae</taxon>
        <taxon>Criomorphinae</taxon>
        <taxon>Laodelphax</taxon>
    </lineage>
</organism>
<dbReference type="OrthoDB" id="10015491at2759"/>
<comment type="caution">
    <text evidence="6">The sequence shown here is derived from an EMBL/GenBank/DDBJ whole genome shotgun (WGS) entry which is preliminary data.</text>
</comment>
<dbReference type="Pfam" id="PF07686">
    <property type="entry name" value="V-set"/>
    <property type="match status" value="1"/>
</dbReference>
<sequence length="316" mass="35501">MMTQMENYILPILLILCLEGCRCLRLTEVRVAPHTVRGHSSTLECEFDLQGETLYSVKWYKDGNEFYRYVPRDTPPAQVFPLPGVHVNVIESNDTQVNLEKLSLASSGRYRCEVSAEAPSFQTVSDHGDMITVALPDEGPRISGGRPRYQVGETVKLNCTSGRSKPAAQLMWFINGEQANTTYLRGPRTSYSGREGLETTTLGLEFRVEARHFKRGDMKLKCLATIATVYWNSNEESVEGDRPQRPPVLEVKETYQDKSRADRVQAATTASAGSGENRTDHINYSWNLLVIFCLALDMIISRQSSNPLLPSPVYVR</sequence>
<evidence type="ECO:0000313" key="7">
    <source>
        <dbReference type="Proteomes" id="UP000291343"/>
    </source>
</evidence>
<dbReference type="CDD" id="cd00096">
    <property type="entry name" value="Ig"/>
    <property type="match status" value="1"/>
</dbReference>
<evidence type="ECO:0000313" key="6">
    <source>
        <dbReference type="EMBL" id="RZF39546.1"/>
    </source>
</evidence>
<dbReference type="InterPro" id="IPR036179">
    <property type="entry name" value="Ig-like_dom_sf"/>
</dbReference>
<dbReference type="Proteomes" id="UP000291343">
    <property type="component" value="Unassembled WGS sequence"/>
</dbReference>
<keyword evidence="4" id="KW-0732">Signal</keyword>
<dbReference type="AlphaFoldDB" id="A0A482X1T4"/>
<feature type="domain" description="Ig-like" evidence="5">
    <location>
        <begin position="140"/>
        <end position="239"/>
    </location>
</feature>
<dbReference type="FunFam" id="2.60.40.10:FF:001634">
    <property type="entry name" value="Beat-IIIc, isoform B"/>
    <property type="match status" value="1"/>
</dbReference>
<dbReference type="FunFam" id="2.60.40.10:FF:000437">
    <property type="entry name" value="Beat-IIIc, isoform A"/>
    <property type="match status" value="1"/>
</dbReference>
<dbReference type="InParanoid" id="A0A482X1T4"/>
<dbReference type="InterPro" id="IPR007110">
    <property type="entry name" value="Ig-like_dom"/>
</dbReference>
<feature type="chain" id="PRO_5019858697" description="Ig-like domain-containing protein" evidence="4">
    <location>
        <begin position="24"/>
        <end position="316"/>
    </location>
</feature>
<dbReference type="SMR" id="A0A482X1T4"/>
<dbReference type="FunCoup" id="A0A482X1T4">
    <property type="interactions" value="14"/>
</dbReference>
<name>A0A482X1T4_LAOST</name>
<keyword evidence="2" id="KW-1133">Transmembrane helix</keyword>
<dbReference type="STRING" id="195883.A0A482X1T4"/>
<accession>A0A482X1T4</accession>
<dbReference type="Pfam" id="PF08205">
    <property type="entry name" value="C2-set_2"/>
    <property type="match status" value="1"/>
</dbReference>
<dbReference type="InterPro" id="IPR013783">
    <property type="entry name" value="Ig-like_fold"/>
</dbReference>
<dbReference type="PROSITE" id="PS50835">
    <property type="entry name" value="IG_LIKE"/>
    <property type="match status" value="2"/>
</dbReference>
<evidence type="ECO:0000259" key="5">
    <source>
        <dbReference type="PROSITE" id="PS50835"/>
    </source>
</evidence>
<dbReference type="InterPro" id="IPR013106">
    <property type="entry name" value="Ig_V-set"/>
</dbReference>
<feature type="signal peptide" evidence="4">
    <location>
        <begin position="1"/>
        <end position="23"/>
    </location>
</feature>
<keyword evidence="3" id="KW-1015">Disulfide bond</keyword>
<dbReference type="PANTHER" id="PTHR21261">
    <property type="entry name" value="BEAT PROTEIN"/>
    <property type="match status" value="1"/>
</dbReference>
<dbReference type="PANTHER" id="PTHR21261:SF15">
    <property type="entry name" value="BEATEN PATH IIIA, ISOFORM D-RELATED"/>
    <property type="match status" value="1"/>
</dbReference>
<evidence type="ECO:0000256" key="1">
    <source>
        <dbReference type="ARBA" id="ARBA00022692"/>
    </source>
</evidence>
<evidence type="ECO:0000256" key="4">
    <source>
        <dbReference type="SAM" id="SignalP"/>
    </source>
</evidence>
<gene>
    <name evidence="6" type="ORF">LSTR_LSTR001067</name>
</gene>
<dbReference type="EMBL" id="QKKF02019844">
    <property type="protein sequence ID" value="RZF39546.1"/>
    <property type="molecule type" value="Genomic_DNA"/>
</dbReference>
<dbReference type="InterPro" id="IPR013162">
    <property type="entry name" value="CD80_C2-set"/>
</dbReference>
<reference evidence="6 7" key="1">
    <citation type="journal article" date="2017" name="Gigascience">
        <title>Genome sequence of the small brown planthopper, Laodelphax striatellus.</title>
        <authorList>
            <person name="Zhu J."/>
            <person name="Jiang F."/>
            <person name="Wang X."/>
            <person name="Yang P."/>
            <person name="Bao Y."/>
            <person name="Zhao W."/>
            <person name="Wang W."/>
            <person name="Lu H."/>
            <person name="Wang Q."/>
            <person name="Cui N."/>
            <person name="Li J."/>
            <person name="Chen X."/>
            <person name="Luo L."/>
            <person name="Yu J."/>
            <person name="Kang L."/>
            <person name="Cui F."/>
        </authorList>
    </citation>
    <scope>NUCLEOTIDE SEQUENCE [LARGE SCALE GENOMIC DNA]</scope>
    <source>
        <strain evidence="6">Lst14</strain>
    </source>
</reference>
<keyword evidence="2" id="KW-0472">Membrane</keyword>
<proteinExistence type="predicted"/>
<feature type="domain" description="Ig-like" evidence="5">
    <location>
        <begin position="11"/>
        <end position="125"/>
    </location>
</feature>
<dbReference type="Gene3D" id="2.60.40.10">
    <property type="entry name" value="Immunoglobulins"/>
    <property type="match status" value="2"/>
</dbReference>